<comment type="pathway">
    <text evidence="1 14">Lipid metabolism; fatty acid biosynthesis.</text>
</comment>
<evidence type="ECO:0000256" key="11">
    <source>
        <dbReference type="ARBA" id="ARBA00024006"/>
    </source>
</evidence>
<dbReference type="CDD" id="cd00834">
    <property type="entry name" value="KAS_I_II"/>
    <property type="match status" value="1"/>
</dbReference>
<comment type="similarity">
    <text evidence="2 14 15">Belongs to the thiolase-like superfamily. Beta-ketoacyl-ACP synthases family.</text>
</comment>
<evidence type="ECO:0000256" key="14">
    <source>
        <dbReference type="PIRNR" id="PIRNR000447"/>
    </source>
</evidence>
<dbReference type="InterPro" id="IPR014030">
    <property type="entry name" value="Ketoacyl_synth_N"/>
</dbReference>
<comment type="catalytic activity">
    <reaction evidence="13 14">
        <text>a fatty acyl-[ACP] + malonyl-[ACP] + H(+) = a 3-oxoacyl-[ACP] + holo-[ACP] + CO2</text>
        <dbReference type="Rhea" id="RHEA:22836"/>
        <dbReference type="Rhea" id="RHEA-COMP:9623"/>
        <dbReference type="Rhea" id="RHEA-COMP:9685"/>
        <dbReference type="Rhea" id="RHEA-COMP:9916"/>
        <dbReference type="Rhea" id="RHEA-COMP:14125"/>
        <dbReference type="ChEBI" id="CHEBI:15378"/>
        <dbReference type="ChEBI" id="CHEBI:16526"/>
        <dbReference type="ChEBI" id="CHEBI:64479"/>
        <dbReference type="ChEBI" id="CHEBI:78449"/>
        <dbReference type="ChEBI" id="CHEBI:78776"/>
        <dbReference type="ChEBI" id="CHEBI:138651"/>
    </reaction>
</comment>
<organism evidence="17 18">
    <name type="scientific">Lactobacillus colini</name>
    <dbReference type="NCBI Taxonomy" id="1819254"/>
    <lineage>
        <taxon>Bacteria</taxon>
        <taxon>Bacillati</taxon>
        <taxon>Bacillota</taxon>
        <taxon>Bacilli</taxon>
        <taxon>Lactobacillales</taxon>
        <taxon>Lactobacillaceae</taxon>
        <taxon>Lactobacillus</taxon>
    </lineage>
</organism>
<gene>
    <name evidence="17" type="ORF">J2Z60_000799</name>
</gene>
<comment type="function">
    <text evidence="11 14">Involved in the type II fatty acid elongation cycle. Catalyzes the elongation of a wide range of acyl-ACP by the addition of two carbons from malonyl-ACP to an acyl acceptor. Can efficiently catalyze the conversion of palmitoleoyl-ACP (cis-hexadec-9-enoyl-ACP) to cis-vaccenoyl-ACP (cis-octadec-11-enoyl-ACP), an essential step in the thermal regulation of fatty acid composition.</text>
</comment>
<dbReference type="InterPro" id="IPR000794">
    <property type="entry name" value="Beta-ketoacyl_synthase"/>
</dbReference>
<dbReference type="EMBL" id="JAGGLU010000003">
    <property type="protein sequence ID" value="MBP2057628.1"/>
    <property type="molecule type" value="Genomic_DNA"/>
</dbReference>
<dbReference type="SUPFAM" id="SSF53901">
    <property type="entry name" value="Thiolase-like"/>
    <property type="match status" value="2"/>
</dbReference>
<keyword evidence="7" id="KW-0276">Fatty acid metabolism</keyword>
<dbReference type="Pfam" id="PF00109">
    <property type="entry name" value="ketoacyl-synt"/>
    <property type="match status" value="1"/>
</dbReference>
<dbReference type="NCBIfam" id="NF005589">
    <property type="entry name" value="PRK07314.1"/>
    <property type="match status" value="1"/>
</dbReference>
<dbReference type="PANTHER" id="PTHR11712:SF336">
    <property type="entry name" value="3-OXOACYL-[ACYL-CARRIER-PROTEIN] SYNTHASE, MITOCHONDRIAL"/>
    <property type="match status" value="1"/>
</dbReference>
<dbReference type="GO" id="GO:0004315">
    <property type="term" value="F:3-oxoacyl-[acyl-carrier-protein] synthase activity"/>
    <property type="evidence" value="ECO:0007669"/>
    <property type="project" value="UniProtKB-EC"/>
</dbReference>
<keyword evidence="6 14" id="KW-0808">Transferase</keyword>
<evidence type="ECO:0000256" key="7">
    <source>
        <dbReference type="ARBA" id="ARBA00022832"/>
    </source>
</evidence>
<dbReference type="InterPro" id="IPR016039">
    <property type="entry name" value="Thiolase-like"/>
</dbReference>
<keyword evidence="9 14" id="KW-0275">Fatty acid biosynthesis</keyword>
<evidence type="ECO:0000256" key="1">
    <source>
        <dbReference type="ARBA" id="ARBA00005194"/>
    </source>
</evidence>
<proteinExistence type="inferred from homology"/>
<dbReference type="NCBIfam" id="TIGR03150">
    <property type="entry name" value="fabF"/>
    <property type="match status" value="1"/>
</dbReference>
<keyword evidence="5 14" id="KW-0444">Lipid biosynthesis</keyword>
<dbReference type="InterPro" id="IPR020841">
    <property type="entry name" value="PKS_Beta-ketoAc_synthase_dom"/>
</dbReference>
<evidence type="ECO:0000313" key="17">
    <source>
        <dbReference type="EMBL" id="MBP2057628.1"/>
    </source>
</evidence>
<dbReference type="Proteomes" id="UP001519292">
    <property type="component" value="Unassembled WGS sequence"/>
</dbReference>
<dbReference type="InterPro" id="IPR017568">
    <property type="entry name" value="3-oxoacyl-ACP_synth-2"/>
</dbReference>
<evidence type="ECO:0000256" key="5">
    <source>
        <dbReference type="ARBA" id="ARBA00022516"/>
    </source>
</evidence>
<keyword evidence="8" id="KW-0443">Lipid metabolism</keyword>
<dbReference type="InterPro" id="IPR014031">
    <property type="entry name" value="Ketoacyl_synth_C"/>
</dbReference>
<evidence type="ECO:0000313" key="18">
    <source>
        <dbReference type="Proteomes" id="UP001519292"/>
    </source>
</evidence>
<dbReference type="PIRSF" id="PIRSF000447">
    <property type="entry name" value="KAS_II"/>
    <property type="match status" value="1"/>
</dbReference>
<evidence type="ECO:0000256" key="8">
    <source>
        <dbReference type="ARBA" id="ARBA00023098"/>
    </source>
</evidence>
<evidence type="ECO:0000256" key="6">
    <source>
        <dbReference type="ARBA" id="ARBA00022679"/>
    </source>
</evidence>
<accession>A0ABS4MDE8</accession>
<evidence type="ECO:0000256" key="4">
    <source>
        <dbReference type="ARBA" id="ARBA00014657"/>
    </source>
</evidence>
<evidence type="ECO:0000256" key="13">
    <source>
        <dbReference type="ARBA" id="ARBA00047659"/>
    </source>
</evidence>
<feature type="domain" description="Ketosynthase family 3 (KS3)" evidence="16">
    <location>
        <begin position="1"/>
        <end position="406"/>
    </location>
</feature>
<dbReference type="Pfam" id="PF02801">
    <property type="entry name" value="Ketoacyl-synt_C"/>
    <property type="match status" value="1"/>
</dbReference>
<comment type="catalytic activity">
    <reaction evidence="12 14">
        <text>(9Z)-hexadecenoyl-[ACP] + malonyl-[ACP] + H(+) = 3-oxo-(11Z)-octadecenoyl-[ACP] + holo-[ACP] + CO2</text>
        <dbReference type="Rhea" id="RHEA:55040"/>
        <dbReference type="Rhea" id="RHEA-COMP:9623"/>
        <dbReference type="Rhea" id="RHEA-COMP:9685"/>
        <dbReference type="Rhea" id="RHEA-COMP:10800"/>
        <dbReference type="Rhea" id="RHEA-COMP:14074"/>
        <dbReference type="ChEBI" id="CHEBI:15378"/>
        <dbReference type="ChEBI" id="CHEBI:16526"/>
        <dbReference type="ChEBI" id="CHEBI:64479"/>
        <dbReference type="ChEBI" id="CHEBI:78449"/>
        <dbReference type="ChEBI" id="CHEBI:83989"/>
        <dbReference type="ChEBI" id="CHEBI:138538"/>
        <dbReference type="EC" id="2.3.1.179"/>
    </reaction>
</comment>
<evidence type="ECO:0000256" key="12">
    <source>
        <dbReference type="ARBA" id="ARBA00047318"/>
    </source>
</evidence>
<evidence type="ECO:0000256" key="15">
    <source>
        <dbReference type="RuleBase" id="RU003694"/>
    </source>
</evidence>
<dbReference type="RefSeq" id="WP_209686371.1">
    <property type="nucleotide sequence ID" value="NZ_JAGGLU010000003.1"/>
</dbReference>
<keyword evidence="18" id="KW-1185">Reference proteome</keyword>
<reference evidence="17 18" key="1">
    <citation type="submission" date="2021-03" db="EMBL/GenBank/DDBJ databases">
        <title>Genomic Encyclopedia of Type Strains, Phase IV (KMG-IV): sequencing the most valuable type-strain genomes for metagenomic binning, comparative biology and taxonomic classification.</title>
        <authorList>
            <person name="Goeker M."/>
        </authorList>
    </citation>
    <scope>NUCLEOTIDE SEQUENCE [LARGE SCALE GENOMIC DNA]</scope>
    <source>
        <strain evidence="17 18">DSM 101872</strain>
    </source>
</reference>
<evidence type="ECO:0000256" key="9">
    <source>
        <dbReference type="ARBA" id="ARBA00023160"/>
    </source>
</evidence>
<dbReference type="PANTHER" id="PTHR11712">
    <property type="entry name" value="POLYKETIDE SYNTHASE-RELATED"/>
    <property type="match status" value="1"/>
</dbReference>
<evidence type="ECO:0000259" key="16">
    <source>
        <dbReference type="PROSITE" id="PS52004"/>
    </source>
</evidence>
<evidence type="ECO:0000256" key="3">
    <source>
        <dbReference type="ARBA" id="ARBA00012356"/>
    </source>
</evidence>
<comment type="caution">
    <text evidence="17">The sequence shown here is derived from an EMBL/GenBank/DDBJ whole genome shotgun (WGS) entry which is preliminary data.</text>
</comment>
<dbReference type="SMART" id="SM00825">
    <property type="entry name" value="PKS_KS"/>
    <property type="match status" value="1"/>
</dbReference>
<keyword evidence="10 14" id="KW-0012">Acyltransferase</keyword>
<sequence>MNRVVITGMGAIAPNGNGVKTFIENSLAGKVGIKPINKFDATDTGITVAGEVDDFYPKTYVGKKEARRLDLYSQYAIQTAAEAMTMAGISSENTNPEDIGVIYGSGIGGLTTIQDQVIKMHDKGPRRVSPLFIPMAIANMAAGNIAIRFNAQNISTSIVTACASGTNSIGEAYRQIKEGRAKVMISGASEATINKTAISGFAALTALSKSTDPMHASLPFDKDRNGFVLGEGAGALILESLDHAKERGAEILGEVVGYGATTDAYHITSPDPTGLGAKRAMALAIKEAGITPAEVGYVNAHGTATHANDSGESKAINAVFGDSNVLVSSTKGMTGHLLGAAGAIEAILTVESLRRGQLPVNVGCFNQDPECDVELVNQNNRSQEVEYAISNSFGFGGHNAVLAFKKWSE</sequence>
<evidence type="ECO:0000256" key="2">
    <source>
        <dbReference type="ARBA" id="ARBA00008467"/>
    </source>
</evidence>
<dbReference type="EC" id="2.3.1.179" evidence="3 14"/>
<name>A0ABS4MDE8_9LACO</name>
<dbReference type="PROSITE" id="PS52004">
    <property type="entry name" value="KS3_2"/>
    <property type="match status" value="1"/>
</dbReference>
<dbReference type="Gene3D" id="3.40.47.10">
    <property type="match status" value="1"/>
</dbReference>
<protein>
    <recommendedName>
        <fullName evidence="4 14">3-oxoacyl-[acyl-carrier-protein] synthase 2</fullName>
        <ecNumber evidence="3 14">2.3.1.179</ecNumber>
    </recommendedName>
</protein>
<evidence type="ECO:0000256" key="10">
    <source>
        <dbReference type="ARBA" id="ARBA00023315"/>
    </source>
</evidence>